<name>A0A239WRL5_9FLAO</name>
<keyword evidence="3" id="KW-1185">Reference proteome</keyword>
<organism evidence="2 3">
    <name type="scientific">Chryseobacterium taklimakanense</name>
    <dbReference type="NCBI Taxonomy" id="536441"/>
    <lineage>
        <taxon>Bacteria</taxon>
        <taxon>Pseudomonadati</taxon>
        <taxon>Bacteroidota</taxon>
        <taxon>Flavobacteriia</taxon>
        <taxon>Flavobacteriales</taxon>
        <taxon>Weeksellaceae</taxon>
        <taxon>Chryseobacterium group</taxon>
        <taxon>Chryseobacterium</taxon>
    </lineage>
</organism>
<evidence type="ECO:0000313" key="2">
    <source>
        <dbReference type="EMBL" id="SNV36468.1"/>
    </source>
</evidence>
<sequence>MVVLLDEFLQEPVDLQIRIHDLLLEVFVGIPLLLQGKEIIFAPIAVFGQRGPPQDFLFVNQPFSAESPLRVREAVPYSPQNPAETTSQGYPTPQKKQSFRKNCFVYLNSKNDNSIKGSTYC</sequence>
<protein>
    <submittedName>
        <fullName evidence="2">Uncharacterized protein</fullName>
    </submittedName>
</protein>
<dbReference type="KEGG" id="ctak:4412677_00547"/>
<accession>A0A239WRL5</accession>
<feature type="region of interest" description="Disordered" evidence="1">
    <location>
        <begin position="75"/>
        <end position="96"/>
    </location>
</feature>
<feature type="compositionally biased region" description="Polar residues" evidence="1">
    <location>
        <begin position="78"/>
        <end position="96"/>
    </location>
</feature>
<proteinExistence type="predicted"/>
<dbReference type="EMBL" id="LT906465">
    <property type="protein sequence ID" value="SNV36468.1"/>
    <property type="molecule type" value="Genomic_DNA"/>
</dbReference>
<gene>
    <name evidence="2" type="ORF">SAMEA4412677_00547</name>
</gene>
<evidence type="ECO:0000256" key="1">
    <source>
        <dbReference type="SAM" id="MobiDB-lite"/>
    </source>
</evidence>
<evidence type="ECO:0000313" key="3">
    <source>
        <dbReference type="Proteomes" id="UP000215196"/>
    </source>
</evidence>
<dbReference type="AlphaFoldDB" id="A0A239WRL5"/>
<reference evidence="2 3" key="1">
    <citation type="submission" date="2017-06" db="EMBL/GenBank/DDBJ databases">
        <authorList>
            <consortium name="Pathogen Informatics"/>
        </authorList>
    </citation>
    <scope>NUCLEOTIDE SEQUENCE [LARGE SCALE GENOMIC DNA]</scope>
    <source>
        <strain evidence="2 3">NCTC13490</strain>
    </source>
</reference>
<dbReference type="Proteomes" id="UP000215196">
    <property type="component" value="Chromosome 1"/>
</dbReference>